<evidence type="ECO:0000313" key="3">
    <source>
        <dbReference type="EMBL" id="KAF2395000.1"/>
    </source>
</evidence>
<feature type="region of interest" description="Disordered" evidence="1">
    <location>
        <begin position="27"/>
        <end position="48"/>
    </location>
</feature>
<protein>
    <recommendedName>
        <fullName evidence="5">Heme utilization protein</fullName>
    </recommendedName>
</protein>
<feature type="signal peptide" evidence="2">
    <location>
        <begin position="1"/>
        <end position="24"/>
    </location>
</feature>
<gene>
    <name evidence="3" type="ORF">FX983_02983</name>
</gene>
<accession>A0A6L5C347</accession>
<feature type="chain" id="PRO_5027112441" description="Heme utilization protein" evidence="2">
    <location>
        <begin position="25"/>
        <end position="428"/>
    </location>
</feature>
<comment type="caution">
    <text evidence="3">The sequence shown here is derived from an EMBL/GenBank/DDBJ whole genome shotgun (WGS) entry which is preliminary data.</text>
</comment>
<reference evidence="3 4" key="1">
    <citation type="submission" date="2019-12" db="EMBL/GenBank/DDBJ databases">
        <title>Endophytic bacteria associated with Panax ginseng seedlings.</title>
        <authorList>
            <person name="Park J.M."/>
            <person name="Shin R."/>
            <person name="Jo S.H."/>
        </authorList>
    </citation>
    <scope>NUCLEOTIDE SEQUENCE [LARGE SCALE GENOMIC DNA]</scope>
    <source>
        <strain evidence="3 4">PgKB32</strain>
    </source>
</reference>
<dbReference type="Proteomes" id="UP000475265">
    <property type="component" value="Unassembled WGS sequence"/>
</dbReference>
<organism evidence="3 4">
    <name type="scientific">Pseudomonas frederiksbergensis</name>
    <dbReference type="NCBI Taxonomy" id="104087"/>
    <lineage>
        <taxon>Bacteria</taxon>
        <taxon>Pseudomonadati</taxon>
        <taxon>Pseudomonadota</taxon>
        <taxon>Gammaproteobacteria</taxon>
        <taxon>Pseudomonadales</taxon>
        <taxon>Pseudomonadaceae</taxon>
        <taxon>Pseudomonas</taxon>
    </lineage>
</organism>
<sequence length="428" mass="43298">MKPSMAIKPLVFAIAAVMAVAVQAGQRDDDHNGHHNGHNNNGQHTPPPTKIPVYATANAWDTQSSTNNRISNNGTINEAEMNNSATGTSGNVGVNVAAGDGNQQDNAAAIANAAAAAPDNAFVFGTASATAEVTQTSSNNRVNNYGSTASATMSGSANGGSGNMGVNIAGGDLNQQKNTMAIANTNAPLGNATATASANQSGPGLVVRNDADRTYRVDTITVTRTASGSADYSKSSAAAGSKSSSSSFDVSGSKSFDASGSKSFEKSSASNSSLNASLNATLDASAEASRNASWDYGRHHSGESSSSSDASLNASLDATLNVTIDKSHEKSGSSSFDKSFDSSFEKSGSKSHESEYAKAKAYTESSSFDLSNTYSYQVLTPTGWANPVTNTATLSGSVNGGSGNLGVNVAAGVGNQQSNSLAISNNSF</sequence>
<feature type="region of interest" description="Disordered" evidence="1">
    <location>
        <begin position="327"/>
        <end position="354"/>
    </location>
</feature>
<keyword evidence="2" id="KW-0732">Signal</keyword>
<feature type="compositionally biased region" description="Basic and acidic residues" evidence="1">
    <location>
        <begin position="338"/>
        <end position="354"/>
    </location>
</feature>
<dbReference type="AlphaFoldDB" id="A0A6L5C347"/>
<evidence type="ECO:0000256" key="1">
    <source>
        <dbReference type="SAM" id="MobiDB-lite"/>
    </source>
</evidence>
<evidence type="ECO:0008006" key="5">
    <source>
        <dbReference type="Google" id="ProtNLM"/>
    </source>
</evidence>
<proteinExistence type="predicted"/>
<dbReference type="EMBL" id="JAAAXX010000001">
    <property type="protein sequence ID" value="KAF2395000.1"/>
    <property type="molecule type" value="Genomic_DNA"/>
</dbReference>
<feature type="region of interest" description="Disordered" evidence="1">
    <location>
        <begin position="226"/>
        <end position="252"/>
    </location>
</feature>
<dbReference type="RefSeq" id="WP_163910013.1">
    <property type="nucleotide sequence ID" value="NZ_JAAAXX010000001.1"/>
</dbReference>
<name>A0A6L5C347_9PSED</name>
<evidence type="ECO:0000313" key="4">
    <source>
        <dbReference type="Proteomes" id="UP000475265"/>
    </source>
</evidence>
<evidence type="ECO:0000256" key="2">
    <source>
        <dbReference type="SAM" id="SignalP"/>
    </source>
</evidence>